<evidence type="ECO:0000256" key="3">
    <source>
        <dbReference type="ARBA" id="ARBA00023125"/>
    </source>
</evidence>
<evidence type="ECO:0000313" key="9">
    <source>
        <dbReference type="Proteomes" id="UP000248544"/>
    </source>
</evidence>
<dbReference type="SUPFAM" id="SSF46689">
    <property type="entry name" value="Homeodomain-like"/>
    <property type="match status" value="1"/>
</dbReference>
<comment type="caution">
    <text evidence="8">The sequence shown here is derived from an EMBL/GenBank/DDBJ whole genome shotgun (WGS) entry which is preliminary data.</text>
</comment>
<evidence type="ECO:0000259" key="7">
    <source>
        <dbReference type="PROSITE" id="PS50977"/>
    </source>
</evidence>
<dbReference type="RefSeq" id="WP_111170854.1">
    <property type="nucleotide sequence ID" value="NZ_POUA01000336.1"/>
</dbReference>
<dbReference type="GO" id="GO:0003700">
    <property type="term" value="F:DNA-binding transcription factor activity"/>
    <property type="evidence" value="ECO:0007669"/>
    <property type="project" value="TreeGrafter"/>
</dbReference>
<dbReference type="InterPro" id="IPR009057">
    <property type="entry name" value="Homeodomain-like_sf"/>
</dbReference>
<proteinExistence type="predicted"/>
<dbReference type="GO" id="GO:0046677">
    <property type="term" value="P:response to antibiotic"/>
    <property type="evidence" value="ECO:0007669"/>
    <property type="project" value="InterPro"/>
</dbReference>
<sequence length="245" mass="26972">MGEQAQAVPLPPWRTPRKAPAARQPLSQDAIVETGLRVLDAEGFDALSMRRVAQELGTGPASLYAHVANKDELLDLLYDRVLAEVETPRADPGRWREQMRDLALHIYEVLSAHADIARVAMADIPSGPNALRITEAELAIMISGGVPPRIASWMIDRLNLYIAADVHEGAMYAARQRASGKDAGEFISDFFGRFGDYYRTLPEDRFPMMTAHVDDLLEGGGRVRFEFGLDLLLGGLARYGAPGDR</sequence>
<keyword evidence="4" id="KW-0804">Transcription</keyword>
<dbReference type="AlphaFoldDB" id="A0A2W2G0T0"/>
<dbReference type="GO" id="GO:0000976">
    <property type="term" value="F:transcription cis-regulatory region binding"/>
    <property type="evidence" value="ECO:0007669"/>
    <property type="project" value="TreeGrafter"/>
</dbReference>
<organism evidence="8 9">
    <name type="scientific">Spongiactinospora gelatinilytica</name>
    <dbReference type="NCBI Taxonomy" id="2666298"/>
    <lineage>
        <taxon>Bacteria</taxon>
        <taxon>Bacillati</taxon>
        <taxon>Actinomycetota</taxon>
        <taxon>Actinomycetes</taxon>
        <taxon>Streptosporangiales</taxon>
        <taxon>Streptosporangiaceae</taxon>
        <taxon>Spongiactinospora</taxon>
    </lineage>
</organism>
<feature type="DNA-binding region" description="H-T-H motif" evidence="5">
    <location>
        <begin position="48"/>
        <end position="67"/>
    </location>
</feature>
<reference evidence="8 9" key="1">
    <citation type="submission" date="2018-01" db="EMBL/GenBank/DDBJ databases">
        <title>Draft genome sequence of Sphaerisporangium sp. 7K107.</title>
        <authorList>
            <person name="Sahin N."/>
            <person name="Saygin H."/>
            <person name="Ay H."/>
        </authorList>
    </citation>
    <scope>NUCLEOTIDE SEQUENCE [LARGE SCALE GENOMIC DNA]</scope>
    <source>
        <strain evidence="8 9">7K107</strain>
    </source>
</reference>
<dbReference type="InterPro" id="IPR036271">
    <property type="entry name" value="Tet_transcr_reg_TetR-rel_C_sf"/>
</dbReference>
<dbReference type="Proteomes" id="UP000248544">
    <property type="component" value="Unassembled WGS sequence"/>
</dbReference>
<evidence type="ECO:0000256" key="5">
    <source>
        <dbReference type="PROSITE-ProRule" id="PRU00335"/>
    </source>
</evidence>
<dbReference type="InterPro" id="IPR001647">
    <property type="entry name" value="HTH_TetR"/>
</dbReference>
<keyword evidence="9" id="KW-1185">Reference proteome</keyword>
<evidence type="ECO:0000256" key="1">
    <source>
        <dbReference type="ARBA" id="ARBA00022491"/>
    </source>
</evidence>
<evidence type="ECO:0000256" key="4">
    <source>
        <dbReference type="ARBA" id="ARBA00023163"/>
    </source>
</evidence>
<evidence type="ECO:0000256" key="2">
    <source>
        <dbReference type="ARBA" id="ARBA00023015"/>
    </source>
</evidence>
<gene>
    <name evidence="8" type="ORF">C1I98_30540</name>
</gene>
<dbReference type="PROSITE" id="PS50977">
    <property type="entry name" value="HTH_TETR_2"/>
    <property type="match status" value="1"/>
</dbReference>
<keyword evidence="2" id="KW-0805">Transcription regulation</keyword>
<accession>A0A2W2G0T0</accession>
<name>A0A2W2G0T0_9ACTN</name>
<dbReference type="InterPro" id="IPR050109">
    <property type="entry name" value="HTH-type_TetR-like_transc_reg"/>
</dbReference>
<evidence type="ECO:0000256" key="6">
    <source>
        <dbReference type="SAM" id="MobiDB-lite"/>
    </source>
</evidence>
<protein>
    <submittedName>
        <fullName evidence="8">TetR family transcriptional regulator</fullName>
    </submittedName>
</protein>
<dbReference type="GO" id="GO:0045892">
    <property type="term" value="P:negative regulation of DNA-templated transcription"/>
    <property type="evidence" value="ECO:0007669"/>
    <property type="project" value="InterPro"/>
</dbReference>
<dbReference type="Pfam" id="PF00440">
    <property type="entry name" value="TetR_N"/>
    <property type="match status" value="1"/>
</dbReference>
<dbReference type="EMBL" id="POUA01000336">
    <property type="protein sequence ID" value="PZG31000.1"/>
    <property type="molecule type" value="Genomic_DNA"/>
</dbReference>
<dbReference type="PANTHER" id="PTHR30055:SF151">
    <property type="entry name" value="TRANSCRIPTIONAL REGULATORY PROTEIN"/>
    <property type="match status" value="1"/>
</dbReference>
<dbReference type="InterPro" id="IPR004111">
    <property type="entry name" value="Repressor_TetR_C"/>
</dbReference>
<feature type="domain" description="HTH tetR-type" evidence="7">
    <location>
        <begin position="25"/>
        <end position="85"/>
    </location>
</feature>
<dbReference type="Gene3D" id="1.10.357.10">
    <property type="entry name" value="Tetracycline Repressor, domain 2"/>
    <property type="match status" value="1"/>
</dbReference>
<dbReference type="PANTHER" id="PTHR30055">
    <property type="entry name" value="HTH-TYPE TRANSCRIPTIONAL REGULATOR RUTR"/>
    <property type="match status" value="1"/>
</dbReference>
<dbReference type="Pfam" id="PF02909">
    <property type="entry name" value="TetR_C_1"/>
    <property type="match status" value="1"/>
</dbReference>
<dbReference type="InterPro" id="IPR003012">
    <property type="entry name" value="Tet_transcr_reg_TetR"/>
</dbReference>
<keyword evidence="1" id="KW-0678">Repressor</keyword>
<evidence type="ECO:0000313" key="8">
    <source>
        <dbReference type="EMBL" id="PZG31000.1"/>
    </source>
</evidence>
<dbReference type="SUPFAM" id="SSF48498">
    <property type="entry name" value="Tetracyclin repressor-like, C-terminal domain"/>
    <property type="match status" value="1"/>
</dbReference>
<dbReference type="PRINTS" id="PR00400">
    <property type="entry name" value="TETREPRESSOR"/>
</dbReference>
<keyword evidence="3 5" id="KW-0238">DNA-binding</keyword>
<feature type="region of interest" description="Disordered" evidence="6">
    <location>
        <begin position="1"/>
        <end position="25"/>
    </location>
</feature>